<evidence type="ECO:0000313" key="2">
    <source>
        <dbReference type="Proteomes" id="UP000432715"/>
    </source>
</evidence>
<dbReference type="RefSeq" id="WP_151860451.1">
    <property type="nucleotide sequence ID" value="NZ_WBZC01000013.1"/>
</dbReference>
<protein>
    <submittedName>
        <fullName evidence="1">Uncharacterized protein</fullName>
    </submittedName>
</protein>
<reference evidence="1 2" key="1">
    <citation type="submission" date="2019-10" db="EMBL/GenBank/DDBJ databases">
        <title>Alkaliphilus serpentinus sp. nov. and Alkaliphilus pronyensis sp. nov., two novel anaerobic alkaliphilic species isolated from the serpentinized-hosted hydrothermal field of the Prony Bay (New Caledonia).</title>
        <authorList>
            <person name="Postec A."/>
        </authorList>
    </citation>
    <scope>NUCLEOTIDE SEQUENCE [LARGE SCALE GENOMIC DNA]</scope>
    <source>
        <strain evidence="1 2">LacV</strain>
    </source>
</reference>
<evidence type="ECO:0000313" key="1">
    <source>
        <dbReference type="EMBL" id="KAB3536072.1"/>
    </source>
</evidence>
<gene>
    <name evidence="1" type="ORF">F8154_04755</name>
</gene>
<comment type="caution">
    <text evidence="1">The sequence shown here is derived from an EMBL/GenBank/DDBJ whole genome shotgun (WGS) entry which is preliminary data.</text>
</comment>
<dbReference type="Proteomes" id="UP000432715">
    <property type="component" value="Unassembled WGS sequence"/>
</dbReference>
<name>A0A6I0F3Y9_9FIRM</name>
<sequence>MIIINLFNIVSDDFFKPLTSKYKVTYIDCIRLIYNTYKTELSFGVDKVVILAELEHYFDDQSSEDMVFDEDQEVAKDSRTKANAILRRLKDSGWLTYEVSNDYRVKVNLYDYTATMIESFNKIIKNEEMEYQSLVSQIHATLLNKEAYVKPYEYIIKRVIENTEELIVGLKKLNTNIKKYIDAITNEKTAGEIVQDFFLYHRDIGSKAYHRIKTSDNISHFRTSIIENLYNILNDEHIYERAILGYMEIEEVENRIDAEDSLRRKILSIISAFRNYDDIISEIDNKNAKYIGSAVARAKFLLTNTNNAEGKISKILAYLADEFNNDDTLNLNDDVSEDLLEVFNMFPQGFIDNDSLYVVPISKKMSLPEELSATLGISEEERELRKLALQEKNKNRFSRKNINNYVNQLLTDKKAVLASTLPLESKRDLIRVIFISLYGKDKKSKYKTTKTNKIIAINSFRFSDFIIERCK</sequence>
<dbReference type="InterPro" id="IPR043773">
    <property type="entry name" value="JetA"/>
</dbReference>
<dbReference type="EMBL" id="WBZC01000013">
    <property type="protein sequence ID" value="KAB3536072.1"/>
    <property type="molecule type" value="Genomic_DNA"/>
</dbReference>
<dbReference type="Pfam" id="PF18982">
    <property type="entry name" value="JetA"/>
    <property type="match status" value="1"/>
</dbReference>
<dbReference type="AlphaFoldDB" id="A0A6I0F3Y9"/>
<accession>A0A6I0F3Y9</accession>
<proteinExistence type="predicted"/>
<organism evidence="1 2">
    <name type="scientific">Alkaliphilus pronyensis</name>
    <dbReference type="NCBI Taxonomy" id="1482732"/>
    <lineage>
        <taxon>Bacteria</taxon>
        <taxon>Bacillati</taxon>
        <taxon>Bacillota</taxon>
        <taxon>Clostridia</taxon>
        <taxon>Peptostreptococcales</taxon>
        <taxon>Natronincolaceae</taxon>
        <taxon>Alkaliphilus</taxon>
    </lineage>
</organism>
<keyword evidence="2" id="KW-1185">Reference proteome</keyword>
<dbReference type="OrthoDB" id="9807828at2"/>